<dbReference type="PRINTS" id="PR00359">
    <property type="entry name" value="BP450"/>
</dbReference>
<dbReference type="AlphaFoldDB" id="A0A652YHV6"/>
<evidence type="ECO:0000256" key="5">
    <source>
        <dbReference type="ARBA" id="ARBA00023002"/>
    </source>
</evidence>
<gene>
    <name evidence="9" type="ORF">FNL38_1124</name>
</gene>
<evidence type="ECO:0000256" key="4">
    <source>
        <dbReference type="ARBA" id="ARBA00022723"/>
    </source>
</evidence>
<dbReference type="SUPFAM" id="SSF48264">
    <property type="entry name" value="Cytochrome P450"/>
    <property type="match status" value="1"/>
</dbReference>
<comment type="similarity">
    <text evidence="2 8">Belongs to the cytochrome P450 family.</text>
</comment>
<evidence type="ECO:0000313" key="9">
    <source>
        <dbReference type="EMBL" id="TYQ00710.1"/>
    </source>
</evidence>
<evidence type="ECO:0000256" key="3">
    <source>
        <dbReference type="ARBA" id="ARBA00022617"/>
    </source>
</evidence>
<organism evidence="9">
    <name type="scientific">Nocardia globerula</name>
    <dbReference type="NCBI Taxonomy" id="1818"/>
    <lineage>
        <taxon>Bacteria</taxon>
        <taxon>Bacillati</taxon>
        <taxon>Actinomycetota</taxon>
        <taxon>Actinomycetes</taxon>
        <taxon>Mycobacteriales</taxon>
        <taxon>Nocardiaceae</taxon>
        <taxon>Nocardia</taxon>
    </lineage>
</organism>
<evidence type="ECO:0000256" key="6">
    <source>
        <dbReference type="ARBA" id="ARBA00023004"/>
    </source>
</evidence>
<dbReference type="GO" id="GO:0036199">
    <property type="term" value="F:cholest-4-en-3-one 26-monooxygenase activity"/>
    <property type="evidence" value="ECO:0007669"/>
    <property type="project" value="TreeGrafter"/>
</dbReference>
<proteinExistence type="inferred from homology"/>
<protein>
    <submittedName>
        <fullName evidence="9">Cytochrome P450</fullName>
    </submittedName>
</protein>
<comment type="caution">
    <text evidence="9">The sequence shown here is derived from an EMBL/GenBank/DDBJ whole genome shotgun (WGS) entry which is preliminary data.</text>
</comment>
<dbReference type="GO" id="GO:0006707">
    <property type="term" value="P:cholesterol catabolic process"/>
    <property type="evidence" value="ECO:0007669"/>
    <property type="project" value="TreeGrafter"/>
</dbReference>
<dbReference type="Gene3D" id="1.10.630.10">
    <property type="entry name" value="Cytochrome P450"/>
    <property type="match status" value="1"/>
</dbReference>
<evidence type="ECO:0000256" key="7">
    <source>
        <dbReference type="ARBA" id="ARBA00023033"/>
    </source>
</evidence>
<dbReference type="PANTHER" id="PTHR46696">
    <property type="entry name" value="P450, PUTATIVE (EUROFUNG)-RELATED"/>
    <property type="match status" value="1"/>
</dbReference>
<accession>A0A652YHV6</accession>
<dbReference type="EMBL" id="VNIQ01000012">
    <property type="protein sequence ID" value="TYQ00710.1"/>
    <property type="molecule type" value="Genomic_DNA"/>
</dbReference>
<keyword evidence="5 8" id="KW-0560">Oxidoreductase</keyword>
<dbReference type="InterPro" id="IPR017972">
    <property type="entry name" value="Cyt_P450_CS"/>
</dbReference>
<dbReference type="PROSITE" id="PS00086">
    <property type="entry name" value="CYTOCHROME_P450"/>
    <property type="match status" value="1"/>
</dbReference>
<dbReference type="GO" id="GO:0020037">
    <property type="term" value="F:heme binding"/>
    <property type="evidence" value="ECO:0007669"/>
    <property type="project" value="InterPro"/>
</dbReference>
<dbReference type="InterPro" id="IPR036396">
    <property type="entry name" value="Cyt_P450_sf"/>
</dbReference>
<dbReference type="InterPro" id="IPR002397">
    <property type="entry name" value="Cyt_P450_B"/>
</dbReference>
<sequence length="406" mass="44328">MTASTDINPFAITNIENPYPLYASLRQKCPAYRVPGTNFYLVSSWKLVTEALTRTEDFSSHLTGVLVHPAEGPPVTFDMDGNGQAIHVLATADDPSHQRHRKQVLPTLVAKRIRTMEPAIADYAERLWNNHFDGRHIEWVSALADRLPLQMVAHLIGLPEADVPQLLTWSYDSTELLSGLVSAERLPEVVNAATQLAGYLYNKLEAAQAAPGENLLGDLVRANTNGDIDTTVAVLILVQLVGAGGESTAGLIANSARILADNPLLQQELRENHELIPPFLEESLRLESPFRGHHRHVTRDTTLGGVPLSAGSHLILLWGSANRDPAAFPDPDILNIGRPNLRSHLAFGKGAHFCVGAALARLEAKIALTMLLEKSQHVSLTDGAPPEWVPSLFVRRHQSLLLTVTP</sequence>
<keyword evidence="3 8" id="KW-0349">Heme</keyword>
<evidence type="ECO:0000256" key="1">
    <source>
        <dbReference type="ARBA" id="ARBA00001971"/>
    </source>
</evidence>
<dbReference type="InterPro" id="IPR001128">
    <property type="entry name" value="Cyt_P450"/>
</dbReference>
<keyword evidence="7 8" id="KW-0503">Monooxygenase</keyword>
<dbReference type="Pfam" id="PF00067">
    <property type="entry name" value="p450"/>
    <property type="match status" value="1"/>
</dbReference>
<dbReference type="GO" id="GO:0005506">
    <property type="term" value="F:iron ion binding"/>
    <property type="evidence" value="ECO:0007669"/>
    <property type="project" value="InterPro"/>
</dbReference>
<evidence type="ECO:0000256" key="2">
    <source>
        <dbReference type="ARBA" id="ARBA00010617"/>
    </source>
</evidence>
<comment type="cofactor">
    <cofactor evidence="1">
        <name>heme</name>
        <dbReference type="ChEBI" id="CHEBI:30413"/>
    </cofactor>
</comment>
<keyword evidence="4 8" id="KW-0479">Metal-binding</keyword>
<dbReference type="GO" id="GO:0008395">
    <property type="term" value="F:steroid hydroxylase activity"/>
    <property type="evidence" value="ECO:0007669"/>
    <property type="project" value="TreeGrafter"/>
</dbReference>
<name>A0A652YHV6_NOCGL</name>
<evidence type="ECO:0000256" key="8">
    <source>
        <dbReference type="RuleBase" id="RU000461"/>
    </source>
</evidence>
<reference evidence="9" key="1">
    <citation type="submission" date="2019-07" db="EMBL/GenBank/DDBJ databases">
        <title>Genomic Encyclopedia of Type Strains, Phase IV (KMG-IV): sequencing the most valuable type-strain genomes for metagenomic binning, comparative biology and taxonomic classification.</title>
        <authorList>
            <person name="Goeker M."/>
        </authorList>
    </citation>
    <scope>NUCLEOTIDE SEQUENCE</scope>
    <source>
        <strain evidence="9">DSM 44596</strain>
    </source>
</reference>
<dbReference type="PANTHER" id="PTHR46696:SF4">
    <property type="entry name" value="BIOTIN BIOSYNTHESIS CYTOCHROME P450"/>
    <property type="match status" value="1"/>
</dbReference>
<keyword evidence="6 8" id="KW-0408">Iron</keyword>